<accession>A0ABU5I8D0</accession>
<proteinExistence type="predicted"/>
<feature type="compositionally biased region" description="Basic and acidic residues" evidence="1">
    <location>
        <begin position="1"/>
        <end position="22"/>
    </location>
</feature>
<dbReference type="Proteomes" id="UP001294412">
    <property type="component" value="Unassembled WGS sequence"/>
</dbReference>
<evidence type="ECO:0008006" key="4">
    <source>
        <dbReference type="Google" id="ProtNLM"/>
    </source>
</evidence>
<evidence type="ECO:0000256" key="1">
    <source>
        <dbReference type="SAM" id="MobiDB-lite"/>
    </source>
</evidence>
<protein>
    <recommendedName>
        <fullName evidence="4">DUF4169 family protein</fullName>
    </recommendedName>
</protein>
<sequence length="62" mass="6953">MSEEQTKEQTLRKARLQRELRSNLKRRKDQARARRDRGSLMGSDAGAVDAADDGTCSDGEET</sequence>
<organism evidence="2 3">
    <name type="scientific">Fulvimarina uroteuthidis</name>
    <dbReference type="NCBI Taxonomy" id="3098149"/>
    <lineage>
        <taxon>Bacteria</taxon>
        <taxon>Pseudomonadati</taxon>
        <taxon>Pseudomonadota</taxon>
        <taxon>Alphaproteobacteria</taxon>
        <taxon>Hyphomicrobiales</taxon>
        <taxon>Aurantimonadaceae</taxon>
        <taxon>Fulvimarina</taxon>
    </lineage>
</organism>
<name>A0ABU5I8D0_9HYPH</name>
<keyword evidence="3" id="KW-1185">Reference proteome</keyword>
<dbReference type="RefSeq" id="WP_322189389.1">
    <property type="nucleotide sequence ID" value="NZ_JAXLPB010000015.1"/>
</dbReference>
<reference evidence="2 3" key="1">
    <citation type="submission" date="2023-12" db="EMBL/GenBank/DDBJ databases">
        <title>Description of Novel Strain Fulvimarina sp. 2208YS6-2-32 isolated from Uroteuthis (Photololigo) edulis.</title>
        <authorList>
            <person name="Park J.-S."/>
        </authorList>
    </citation>
    <scope>NUCLEOTIDE SEQUENCE [LARGE SCALE GENOMIC DNA]</scope>
    <source>
        <strain evidence="2 3">2208YS6-2-32</strain>
    </source>
</reference>
<evidence type="ECO:0000313" key="2">
    <source>
        <dbReference type="EMBL" id="MDY8111183.1"/>
    </source>
</evidence>
<feature type="region of interest" description="Disordered" evidence="1">
    <location>
        <begin position="1"/>
        <end position="62"/>
    </location>
</feature>
<comment type="caution">
    <text evidence="2">The sequence shown here is derived from an EMBL/GenBank/DDBJ whole genome shotgun (WGS) entry which is preliminary data.</text>
</comment>
<gene>
    <name evidence="2" type="ORF">U0C82_18875</name>
</gene>
<dbReference type="EMBL" id="JAXLPB010000015">
    <property type="protein sequence ID" value="MDY8111183.1"/>
    <property type="molecule type" value="Genomic_DNA"/>
</dbReference>
<evidence type="ECO:0000313" key="3">
    <source>
        <dbReference type="Proteomes" id="UP001294412"/>
    </source>
</evidence>